<dbReference type="InterPro" id="IPR013083">
    <property type="entry name" value="Znf_RING/FYVE/PHD"/>
</dbReference>
<organism evidence="3">
    <name type="scientific">viral metagenome</name>
    <dbReference type="NCBI Taxonomy" id="1070528"/>
    <lineage>
        <taxon>unclassified sequences</taxon>
        <taxon>metagenomes</taxon>
        <taxon>organismal metagenomes</taxon>
    </lineage>
</organism>
<dbReference type="Gene3D" id="3.30.40.10">
    <property type="entry name" value="Zinc/RING finger domain, C3HC4 (zinc finger)"/>
    <property type="match status" value="1"/>
</dbReference>
<keyword evidence="1" id="KW-1133">Transmembrane helix</keyword>
<feature type="transmembrane region" description="Helical" evidence="1">
    <location>
        <begin position="130"/>
        <end position="150"/>
    </location>
</feature>
<accession>A0A6C0JNZ0</accession>
<dbReference type="EMBL" id="MN740684">
    <property type="protein sequence ID" value="QHU07289.1"/>
    <property type="molecule type" value="Genomic_DNA"/>
</dbReference>
<feature type="domain" description="RING-type" evidence="2">
    <location>
        <begin position="14"/>
        <end position="67"/>
    </location>
</feature>
<protein>
    <recommendedName>
        <fullName evidence="2">RING-type domain-containing protein</fullName>
    </recommendedName>
</protein>
<dbReference type="InterPro" id="IPR001841">
    <property type="entry name" value="Znf_RING"/>
</dbReference>
<evidence type="ECO:0000259" key="2">
    <source>
        <dbReference type="PROSITE" id="PS50089"/>
    </source>
</evidence>
<proteinExistence type="predicted"/>
<sequence length="152" mass="18099">MNNNTILTENIFECSICLNNIVENNNNIISCSTCNNKNCIECFNKMQKKFNYHNNEFYIIYTCPVCKTDKSIDVLDNNNILKYNLKNFINNYLIELNNKIIELNITNGVMNNKILEYKFYFNNFYKIVKYAYIVDKFVFLLFSSYVILLFKS</sequence>
<dbReference type="PROSITE" id="PS50089">
    <property type="entry name" value="ZF_RING_2"/>
    <property type="match status" value="1"/>
</dbReference>
<dbReference type="SUPFAM" id="SSF57850">
    <property type="entry name" value="RING/U-box"/>
    <property type="match status" value="1"/>
</dbReference>
<keyword evidence="1" id="KW-0472">Membrane</keyword>
<evidence type="ECO:0000256" key="1">
    <source>
        <dbReference type="SAM" id="Phobius"/>
    </source>
</evidence>
<reference evidence="3" key="1">
    <citation type="journal article" date="2020" name="Nature">
        <title>Giant virus diversity and host interactions through global metagenomics.</title>
        <authorList>
            <person name="Schulz F."/>
            <person name="Roux S."/>
            <person name="Paez-Espino D."/>
            <person name="Jungbluth S."/>
            <person name="Walsh D.A."/>
            <person name="Denef V.J."/>
            <person name="McMahon K.D."/>
            <person name="Konstantinidis K.T."/>
            <person name="Eloe-Fadrosh E.A."/>
            <person name="Kyrpides N.C."/>
            <person name="Woyke T."/>
        </authorList>
    </citation>
    <scope>NUCLEOTIDE SEQUENCE</scope>
    <source>
        <strain evidence="3">GVMAG-S-1040241-154</strain>
    </source>
</reference>
<dbReference type="AlphaFoldDB" id="A0A6C0JNZ0"/>
<evidence type="ECO:0000313" key="3">
    <source>
        <dbReference type="EMBL" id="QHU07289.1"/>
    </source>
</evidence>
<name>A0A6C0JNZ0_9ZZZZ</name>
<keyword evidence="1" id="KW-0812">Transmembrane</keyword>